<dbReference type="EMBL" id="JAHIBW010000009">
    <property type="protein sequence ID" value="KAG7307844.1"/>
    <property type="molecule type" value="Genomic_DNA"/>
</dbReference>
<sequence>MAHVDALSRNPVGVVMLVAQKDLVESMQQEDDSIRATINQLNDEISKGNLKGLANDYVVESGLLFRKVNGENKVVVPRQCRWSLVQSFHDNNGHVNYIIRRTTV</sequence>
<evidence type="ECO:0000313" key="2">
    <source>
        <dbReference type="Proteomes" id="UP000823941"/>
    </source>
</evidence>
<gene>
    <name evidence="1" type="ORF">JYU34_006447</name>
</gene>
<evidence type="ECO:0000313" key="1">
    <source>
        <dbReference type="EMBL" id="KAG7307844.1"/>
    </source>
</evidence>
<dbReference type="Gene3D" id="1.10.340.70">
    <property type="match status" value="1"/>
</dbReference>
<organism evidence="1 2">
    <name type="scientific">Plutella xylostella</name>
    <name type="common">Diamondback moth</name>
    <name type="synonym">Plutella maculipennis</name>
    <dbReference type="NCBI Taxonomy" id="51655"/>
    <lineage>
        <taxon>Eukaryota</taxon>
        <taxon>Metazoa</taxon>
        <taxon>Ecdysozoa</taxon>
        <taxon>Arthropoda</taxon>
        <taxon>Hexapoda</taxon>
        <taxon>Insecta</taxon>
        <taxon>Pterygota</taxon>
        <taxon>Neoptera</taxon>
        <taxon>Endopterygota</taxon>
        <taxon>Lepidoptera</taxon>
        <taxon>Glossata</taxon>
        <taxon>Ditrysia</taxon>
        <taxon>Yponomeutoidea</taxon>
        <taxon>Plutellidae</taxon>
        <taxon>Plutella</taxon>
    </lineage>
</organism>
<protein>
    <submittedName>
        <fullName evidence="1">Uncharacterized protein</fullName>
    </submittedName>
</protein>
<name>A0ABQ7QS44_PLUXY</name>
<proteinExistence type="predicted"/>
<reference evidence="1 2" key="1">
    <citation type="submission" date="2021-06" db="EMBL/GenBank/DDBJ databases">
        <title>A haploid diamondback moth (Plutella xylostella L.) genome assembly resolves 31 chromosomes and identifies a diamide resistance mutation.</title>
        <authorList>
            <person name="Ward C.M."/>
            <person name="Perry K.D."/>
            <person name="Baker G."/>
            <person name="Powis K."/>
            <person name="Heckel D.G."/>
            <person name="Baxter S.W."/>
        </authorList>
    </citation>
    <scope>NUCLEOTIDE SEQUENCE [LARGE SCALE GENOMIC DNA]</scope>
    <source>
        <strain evidence="1 2">LV</strain>
        <tissue evidence="1">Single pupa</tissue>
    </source>
</reference>
<dbReference type="Proteomes" id="UP000823941">
    <property type="component" value="Chromosome 9"/>
</dbReference>
<keyword evidence="2" id="KW-1185">Reference proteome</keyword>
<comment type="caution">
    <text evidence="1">The sequence shown here is derived from an EMBL/GenBank/DDBJ whole genome shotgun (WGS) entry which is preliminary data.</text>
</comment>
<accession>A0ABQ7QS44</accession>